<dbReference type="RefSeq" id="WP_055096350.1">
    <property type="nucleotide sequence ID" value="NZ_JRLF01000012.1"/>
</dbReference>
<dbReference type="InterPro" id="IPR038729">
    <property type="entry name" value="Rad50/SbcC_AAA"/>
</dbReference>
<feature type="coiled-coil region" evidence="1">
    <location>
        <begin position="235"/>
        <end position="289"/>
    </location>
</feature>
<feature type="coiled-coil region" evidence="1">
    <location>
        <begin position="323"/>
        <end position="409"/>
    </location>
</feature>
<dbReference type="SUPFAM" id="SSF52540">
    <property type="entry name" value="P-loop containing nucleoside triphosphate hydrolases"/>
    <property type="match status" value="1"/>
</dbReference>
<dbReference type="Gene3D" id="3.40.50.300">
    <property type="entry name" value="P-loop containing nucleotide triphosphate hydrolases"/>
    <property type="match status" value="2"/>
</dbReference>
<dbReference type="PANTHER" id="PTHR32114:SF2">
    <property type="entry name" value="ABC TRANSPORTER ABCH.3"/>
    <property type="match status" value="1"/>
</dbReference>
<name>A0A0Q0W020_9FLAO</name>
<dbReference type="OrthoDB" id="9795626at2"/>
<feature type="domain" description="Rad50/SbcC-type AAA" evidence="2">
    <location>
        <begin position="6"/>
        <end position="257"/>
    </location>
</feature>
<evidence type="ECO:0000313" key="4">
    <source>
        <dbReference type="Proteomes" id="UP000050443"/>
    </source>
</evidence>
<evidence type="ECO:0000256" key="1">
    <source>
        <dbReference type="SAM" id="Coils"/>
    </source>
</evidence>
<dbReference type="AlphaFoldDB" id="A0A0Q0W020"/>
<comment type="caution">
    <text evidence="3">The sequence shown here is derived from an EMBL/GenBank/DDBJ whole genome shotgun (WGS) entry which is preliminary data.</text>
</comment>
<feature type="coiled-coil region" evidence="1">
    <location>
        <begin position="657"/>
        <end position="691"/>
    </location>
</feature>
<dbReference type="PANTHER" id="PTHR32114">
    <property type="entry name" value="ABC TRANSPORTER ABCH.3"/>
    <property type="match status" value="1"/>
</dbReference>
<keyword evidence="1" id="KW-0175">Coiled coil</keyword>
<accession>A0A0Q0W020</accession>
<proteinExistence type="predicted"/>
<dbReference type="PATRIC" id="fig|362413.3.peg.1331"/>
<evidence type="ECO:0000259" key="2">
    <source>
        <dbReference type="Pfam" id="PF13476"/>
    </source>
</evidence>
<dbReference type="Pfam" id="PF13476">
    <property type="entry name" value="AAA_23"/>
    <property type="match status" value="1"/>
</dbReference>
<dbReference type="InterPro" id="IPR027417">
    <property type="entry name" value="P-loop_NTPase"/>
</dbReference>
<feature type="coiled-coil region" evidence="1">
    <location>
        <begin position="893"/>
        <end position="952"/>
    </location>
</feature>
<evidence type="ECO:0000313" key="3">
    <source>
        <dbReference type="EMBL" id="KQB39675.1"/>
    </source>
</evidence>
<protein>
    <submittedName>
        <fullName evidence="3">ATPase involved in DNA repair</fullName>
    </submittedName>
</protein>
<dbReference type="STRING" id="362413.RC62_1364"/>
<dbReference type="GO" id="GO:0006302">
    <property type="term" value="P:double-strand break repair"/>
    <property type="evidence" value="ECO:0007669"/>
    <property type="project" value="InterPro"/>
</dbReference>
<feature type="coiled-coil region" evidence="1">
    <location>
        <begin position="835"/>
        <end position="869"/>
    </location>
</feature>
<dbReference type="Proteomes" id="UP000050443">
    <property type="component" value="Unassembled WGS sequence"/>
</dbReference>
<reference evidence="3 4" key="1">
    <citation type="submission" date="2014-09" db="EMBL/GenBank/DDBJ databases">
        <title>Genome sequence of Flavobacterium aquidurense RC62.</title>
        <authorList>
            <person name="Kim J.F."/>
            <person name="Kwak M.-J."/>
        </authorList>
    </citation>
    <scope>NUCLEOTIDE SEQUENCE [LARGE SCALE GENOMIC DNA]</scope>
    <source>
        <strain evidence="3 4">RC62</strain>
    </source>
</reference>
<organism evidence="3 4">
    <name type="scientific">Flavobacterium aquidurense</name>
    <dbReference type="NCBI Taxonomy" id="362413"/>
    <lineage>
        <taxon>Bacteria</taxon>
        <taxon>Pseudomonadati</taxon>
        <taxon>Bacteroidota</taxon>
        <taxon>Flavobacteriia</taxon>
        <taxon>Flavobacteriales</taxon>
        <taxon>Flavobacteriaceae</taxon>
        <taxon>Flavobacterium</taxon>
    </lineage>
</organism>
<feature type="coiled-coil region" evidence="1">
    <location>
        <begin position="748"/>
        <end position="782"/>
    </location>
</feature>
<dbReference type="GO" id="GO:0016887">
    <property type="term" value="F:ATP hydrolysis activity"/>
    <property type="evidence" value="ECO:0007669"/>
    <property type="project" value="InterPro"/>
</dbReference>
<gene>
    <name evidence="3" type="ORF">RC62_1364</name>
</gene>
<sequence>MKILAIRIKNLASLEGNTEIDFTTEPLCSAGIFAITGATGAGKSTILDAICLALYGKTPRYLQAKEIGIEIHDVQGSKLNQSDVRGILRDGTSEGFAEVDFRGIDEQNYRVIWSVRRARNKAEGSMQSDSITLTNISSNTVIPGKKQETLNEITRLVGLNFEQFTRSVLLAQGDFTAFMKANKDEKSSLLEKLTGTHIYSEISKKIFEKYKVEEQQLRDLNLRKEGVIILTDEEQKSLVEEQSILEIQIKSLEKEIEILATEIVWQEQLFQLQTNYQNAQTTLQTANEEKINTFPRRQKLLVTEAIQQTRSWVDALKHSQNQHEVKTANLITLKETIKSLEEKKEKLNDEILASATALTANNKTLNDALPILEQAKKLDAIIAEKSEQLQKAKQDVDDATAAINQHQKVLTDKQTAFSGVSAHINVITGWKNENKESRPIAENKEIILSKLQDAQKLLEIFQSSTTVLNQLQDQIKIDETKKNEVESNLEKKAFEWENLTKIYAVKAKELLLIPIETIQLDKIAIDNTVENTITAQAHWSLFYDALTNLDILKNKQIKDQSDYPINQQTLQELSQQLIVENAEKETASQLLQQAILASAENVESLRNGLIDDEPCPVCGSKTHPYAEHNPHLENVLKVLTAAYDEKERIYLNSFGKHNALEQAFQILRQTIQNQEEEIKTKLSDLEKNKQVWEQFDIAKEAFSLSDEKKAEWIEGKLKELKKKQADLLSKIQVHASQKQQLEVDKNKNDTLKEIVETLGNEVKDLKSKLSVYQEQLSSKTRERDKATSDLVLVEDLLSPYFKSSNWMDKWKAAPIDFTNDISSFSQTWKQYTEELEQYIGQKSVLEATLKELESQSQNLTAEFTKKTATYTAQYQSYQVITQDRANIFGGRPAEQLELELKKSVEKAQQKLDQFREMLQQLSIDLTKANTQKEELENTINTLQIDATATAQKIENWLSDYNHKNDQLLSTEKLYELLALQNSWIEAERNALQFIEEEVTKATSILDERKQLLDVHQQTALSERSLDELNELIAIKKPEAEQQKQKKGEIGFKLQQNETNKNQISALLTNIGQKADITENWSKLNEIIGSADGKKFRQIAQEYTLDVLLGYANIHLQELTSRYKIERIPTTLGLQVVDHDMGDEVRTVYSLSGGESFLVSLALALGLASLSSSRMKVESLFIDEGFGSLDPTTLNIAMDALERLHNQGRKVGVISHVQEMTERIPVQIKVSKQQNGKSIVEVDNL</sequence>
<dbReference type="Pfam" id="PF13558">
    <property type="entry name" value="SbcC_Walker_B"/>
    <property type="match status" value="1"/>
</dbReference>
<dbReference type="EMBL" id="JRLF01000012">
    <property type="protein sequence ID" value="KQB39675.1"/>
    <property type="molecule type" value="Genomic_DNA"/>
</dbReference>